<feature type="transmembrane region" description="Helical" evidence="5">
    <location>
        <begin position="338"/>
        <end position="358"/>
    </location>
</feature>
<dbReference type="OrthoDB" id="9771198at2"/>
<feature type="transmembrane region" description="Helical" evidence="5">
    <location>
        <begin position="185"/>
        <end position="204"/>
    </location>
</feature>
<dbReference type="InterPro" id="IPR001902">
    <property type="entry name" value="SLC26A/SulP_fam"/>
</dbReference>
<sequence>MKQNFSGTFQYLRRDASAGFITGCMAIPLSAGICIMSDYPILIGLITVVFACIVGYITSLFRPGNYVGTPGIAAGLAPALAFGVAEFGMENMPFLILLTALMQIIVWKYNLQKHILLLVPVYLVEGLLAGIGLKIALKFFPFLYTTVSSSEHWLDLARLELLGFSTVSFILFIWLFQKYSKVSPGISYFTIMAIGIASMFYLSLPKLTIEPVPFYFRFPLPHPQFFHTDAFTGVVKMIGYAMMLGAIDVIEQVMSNAAIEKIDPLKRHCHTNNSLLAIWIANLGSSFFGGMTNLDGLAKSSTNAYAGAVTKLSNLFCAAVIMVMILFPGLLSFLPQYTLGIIMVFTGGKMIYGLRSVYDHHGKYAIVLATICGLLVYKLGIFEGLLLCLLLHTIIHIYMALQKKQTIKDIYHSFRTSYMDRLEKSESNLGA</sequence>
<keyword evidence="8" id="KW-1185">Reference proteome</keyword>
<reference evidence="7 8" key="1">
    <citation type="submission" date="2018-02" db="EMBL/GenBank/DDBJ databases">
        <title>Novel Leptospira species isolated from soil and water in Japan.</title>
        <authorList>
            <person name="Nakao R."/>
            <person name="Masuzawa T."/>
        </authorList>
    </citation>
    <scope>NUCLEOTIDE SEQUENCE [LARGE SCALE GENOMIC DNA]</scope>
    <source>
        <strain evidence="7 8">YH101</strain>
    </source>
</reference>
<dbReference type="EMBL" id="BFBB01000004">
    <property type="protein sequence ID" value="GBF50378.1"/>
    <property type="molecule type" value="Genomic_DNA"/>
</dbReference>
<dbReference type="AlphaFoldDB" id="A0A2P2E0G6"/>
<feature type="transmembrane region" description="Helical" evidence="5">
    <location>
        <begin position="312"/>
        <end position="331"/>
    </location>
</feature>
<feature type="transmembrane region" description="Helical" evidence="5">
    <location>
        <begin position="224"/>
        <end position="250"/>
    </location>
</feature>
<evidence type="ECO:0000256" key="4">
    <source>
        <dbReference type="ARBA" id="ARBA00023136"/>
    </source>
</evidence>
<feature type="transmembrane region" description="Helical" evidence="5">
    <location>
        <begin position="116"/>
        <end position="137"/>
    </location>
</feature>
<dbReference type="Proteomes" id="UP000245133">
    <property type="component" value="Unassembled WGS sequence"/>
</dbReference>
<evidence type="ECO:0000256" key="3">
    <source>
        <dbReference type="ARBA" id="ARBA00022989"/>
    </source>
</evidence>
<dbReference type="RefSeq" id="WP_108976223.1">
    <property type="nucleotide sequence ID" value="NZ_BFBB01000004.1"/>
</dbReference>
<feature type="transmembrane region" description="Helical" evidence="5">
    <location>
        <begin position="12"/>
        <end position="33"/>
    </location>
</feature>
<keyword evidence="2 5" id="KW-0812">Transmembrane</keyword>
<feature type="transmembrane region" description="Helical" evidence="5">
    <location>
        <begin position="91"/>
        <end position="109"/>
    </location>
</feature>
<name>A0A2P2E0G6_9LEPT</name>
<evidence type="ECO:0000256" key="5">
    <source>
        <dbReference type="SAM" id="Phobius"/>
    </source>
</evidence>
<organism evidence="7 8">
    <name type="scientific">Leptospira ryugenii</name>
    <dbReference type="NCBI Taxonomy" id="1917863"/>
    <lineage>
        <taxon>Bacteria</taxon>
        <taxon>Pseudomonadati</taxon>
        <taxon>Spirochaetota</taxon>
        <taxon>Spirochaetia</taxon>
        <taxon>Leptospirales</taxon>
        <taxon>Leptospiraceae</taxon>
        <taxon>Leptospira</taxon>
    </lineage>
</organism>
<evidence type="ECO:0000313" key="7">
    <source>
        <dbReference type="EMBL" id="GBF50378.1"/>
    </source>
</evidence>
<feature type="transmembrane region" description="Helical" evidence="5">
    <location>
        <begin position="157"/>
        <end position="176"/>
    </location>
</feature>
<dbReference type="InterPro" id="IPR011547">
    <property type="entry name" value="SLC26A/SulP_dom"/>
</dbReference>
<dbReference type="GO" id="GO:0055085">
    <property type="term" value="P:transmembrane transport"/>
    <property type="evidence" value="ECO:0007669"/>
    <property type="project" value="InterPro"/>
</dbReference>
<evidence type="ECO:0000313" key="8">
    <source>
        <dbReference type="Proteomes" id="UP000245133"/>
    </source>
</evidence>
<comment type="caution">
    <text evidence="7">The sequence shown here is derived from an EMBL/GenBank/DDBJ whole genome shotgun (WGS) entry which is preliminary data.</text>
</comment>
<dbReference type="Pfam" id="PF00916">
    <property type="entry name" value="Sulfate_transp"/>
    <property type="match status" value="1"/>
</dbReference>
<evidence type="ECO:0000259" key="6">
    <source>
        <dbReference type="Pfam" id="PF00916"/>
    </source>
</evidence>
<gene>
    <name evidence="7" type="ORF">LPTSP4_19030</name>
</gene>
<comment type="subcellular location">
    <subcellularLocation>
        <location evidence="1">Membrane</location>
        <topology evidence="1">Multi-pass membrane protein</topology>
    </subcellularLocation>
</comment>
<evidence type="ECO:0000256" key="1">
    <source>
        <dbReference type="ARBA" id="ARBA00004141"/>
    </source>
</evidence>
<feature type="domain" description="SLC26A/SulP transporter" evidence="6">
    <location>
        <begin position="12"/>
        <end position="360"/>
    </location>
</feature>
<feature type="transmembrane region" description="Helical" evidence="5">
    <location>
        <begin position="364"/>
        <end position="395"/>
    </location>
</feature>
<feature type="transmembrane region" description="Helical" evidence="5">
    <location>
        <begin position="271"/>
        <end position="292"/>
    </location>
</feature>
<proteinExistence type="predicted"/>
<feature type="transmembrane region" description="Helical" evidence="5">
    <location>
        <begin position="66"/>
        <end position="85"/>
    </location>
</feature>
<keyword evidence="4 5" id="KW-0472">Membrane</keyword>
<feature type="transmembrane region" description="Helical" evidence="5">
    <location>
        <begin position="39"/>
        <end position="59"/>
    </location>
</feature>
<accession>A0A2P2E0G6</accession>
<protein>
    <submittedName>
        <fullName evidence="7">Inorganic anion transporter, SulP family</fullName>
    </submittedName>
</protein>
<dbReference type="GO" id="GO:0016020">
    <property type="term" value="C:membrane"/>
    <property type="evidence" value="ECO:0007669"/>
    <property type="project" value="UniProtKB-SubCell"/>
</dbReference>
<keyword evidence="3 5" id="KW-1133">Transmembrane helix</keyword>
<evidence type="ECO:0000256" key="2">
    <source>
        <dbReference type="ARBA" id="ARBA00022692"/>
    </source>
</evidence>
<dbReference type="PANTHER" id="PTHR11814">
    <property type="entry name" value="SULFATE TRANSPORTER"/>
    <property type="match status" value="1"/>
</dbReference>